<proteinExistence type="predicted"/>
<sequence length="157" mass="16968">MAPASLPRALQSLSRPSLALKGFPPGFLLRTAVSCALHHNPANQRELMALSTGQTRTYPPCWAQAVGVSLRQQALPSKCGLNGSVYQGAWRRAASPVPQPAILQEFRGIYRVSAQVMARDTQNYLSLLNQSLGDMKMALIANRCSPCTMQSAQIVSS</sequence>
<evidence type="ECO:0000313" key="1">
    <source>
        <dbReference type="EMBL" id="TFK03823.1"/>
    </source>
</evidence>
<keyword evidence="2" id="KW-1185">Reference proteome</keyword>
<reference evidence="1 2" key="1">
    <citation type="submission" date="2019-04" db="EMBL/GenBank/DDBJ databases">
        <title>Draft genome of the big-headed turtle Platysternon megacephalum.</title>
        <authorList>
            <person name="Gong S."/>
        </authorList>
    </citation>
    <scope>NUCLEOTIDE SEQUENCE [LARGE SCALE GENOMIC DNA]</scope>
    <source>
        <strain evidence="1">DO16091913</strain>
        <tissue evidence="1">Muscle</tissue>
    </source>
</reference>
<protein>
    <submittedName>
        <fullName evidence="1">Protein O-mannosyl-transferase 1</fullName>
    </submittedName>
</protein>
<reference evidence="1 2" key="2">
    <citation type="submission" date="2019-04" db="EMBL/GenBank/DDBJ databases">
        <title>The genome sequence of big-headed turtle.</title>
        <authorList>
            <person name="Gong S."/>
        </authorList>
    </citation>
    <scope>NUCLEOTIDE SEQUENCE [LARGE SCALE GENOMIC DNA]</scope>
    <source>
        <strain evidence="1">DO16091913</strain>
        <tissue evidence="1">Muscle</tissue>
    </source>
</reference>
<dbReference type="Proteomes" id="UP000297703">
    <property type="component" value="Unassembled WGS sequence"/>
</dbReference>
<name>A0A4D9E9A8_9SAUR</name>
<dbReference type="GO" id="GO:0016740">
    <property type="term" value="F:transferase activity"/>
    <property type="evidence" value="ECO:0007669"/>
    <property type="project" value="UniProtKB-KW"/>
</dbReference>
<dbReference type="EMBL" id="QXTE01000151">
    <property type="protein sequence ID" value="TFK03823.1"/>
    <property type="molecule type" value="Genomic_DNA"/>
</dbReference>
<evidence type="ECO:0000313" key="2">
    <source>
        <dbReference type="Proteomes" id="UP000297703"/>
    </source>
</evidence>
<dbReference type="AlphaFoldDB" id="A0A4D9E9A8"/>
<comment type="caution">
    <text evidence="1">The sequence shown here is derived from an EMBL/GenBank/DDBJ whole genome shotgun (WGS) entry which is preliminary data.</text>
</comment>
<keyword evidence="1" id="KW-0808">Transferase</keyword>
<organism evidence="1 2">
    <name type="scientific">Platysternon megacephalum</name>
    <name type="common">big-headed turtle</name>
    <dbReference type="NCBI Taxonomy" id="55544"/>
    <lineage>
        <taxon>Eukaryota</taxon>
        <taxon>Metazoa</taxon>
        <taxon>Chordata</taxon>
        <taxon>Craniata</taxon>
        <taxon>Vertebrata</taxon>
        <taxon>Euteleostomi</taxon>
        <taxon>Archelosauria</taxon>
        <taxon>Testudinata</taxon>
        <taxon>Testudines</taxon>
        <taxon>Cryptodira</taxon>
        <taxon>Durocryptodira</taxon>
        <taxon>Testudinoidea</taxon>
        <taxon>Platysternidae</taxon>
        <taxon>Platysternon</taxon>
    </lineage>
</organism>
<gene>
    <name evidence="1" type="ORF">DR999_PMT13645</name>
</gene>
<accession>A0A4D9E9A8</accession>